<dbReference type="Proteomes" id="UP000231962">
    <property type="component" value="Unassembled WGS sequence"/>
</dbReference>
<sequence>MNTTVQEYKTILEGFLEAWNRSDASSVASFYSEDCEYKDPNVPEGIFGKPALKRYLMLLFRRFPYQDWVLTELYPHSESGSFSACYRFTFANPKKGLEFKGTGMDRIELEDGKVKLNWVFLNAEKWRNWIQEEERLATSKSA</sequence>
<reference evidence="4 5" key="1">
    <citation type="submission" date="2017-07" db="EMBL/GenBank/DDBJ databases">
        <title>Leptospira spp. isolated from tropical soils.</title>
        <authorList>
            <person name="Thibeaux R."/>
            <person name="Iraola G."/>
            <person name="Ferres I."/>
            <person name="Bierque E."/>
            <person name="Girault D."/>
            <person name="Soupe-Gilbert M.-E."/>
            <person name="Picardeau M."/>
            <person name="Goarant C."/>
        </authorList>
    </citation>
    <scope>NUCLEOTIDE SEQUENCE [LARGE SCALE GENOMIC DNA]</scope>
    <source>
        <strain evidence="3 5">FH1-B-B1</strain>
        <strain evidence="2 4">FH1-B-C1</strain>
    </source>
</reference>
<evidence type="ECO:0000313" key="4">
    <source>
        <dbReference type="Proteomes" id="UP000231962"/>
    </source>
</evidence>
<evidence type="ECO:0000313" key="5">
    <source>
        <dbReference type="Proteomes" id="UP000231990"/>
    </source>
</evidence>
<dbReference type="SUPFAM" id="SSF54427">
    <property type="entry name" value="NTF2-like"/>
    <property type="match status" value="1"/>
</dbReference>
<dbReference type="EMBL" id="NPDY01000002">
    <property type="protein sequence ID" value="PJZ70885.1"/>
    <property type="molecule type" value="Genomic_DNA"/>
</dbReference>
<comment type="caution">
    <text evidence="3">The sequence shown here is derived from an EMBL/GenBank/DDBJ whole genome shotgun (WGS) entry which is preliminary data.</text>
</comment>
<keyword evidence="4" id="KW-1185">Reference proteome</keyword>
<dbReference type="RefSeq" id="WP_100712889.1">
    <property type="nucleotide sequence ID" value="NZ_NPDY01000002.1"/>
</dbReference>
<proteinExistence type="predicted"/>
<dbReference type="AlphaFoldDB" id="A0A2M9ZP60"/>
<feature type="domain" description="SnoaL-like" evidence="1">
    <location>
        <begin position="13"/>
        <end position="115"/>
    </location>
</feature>
<name>A0A2M9ZP60_9LEPT</name>
<dbReference type="EMBL" id="NPDZ01000003">
    <property type="protein sequence ID" value="PJZ73781.1"/>
    <property type="molecule type" value="Genomic_DNA"/>
</dbReference>
<gene>
    <name evidence="2" type="ORF">CH360_05100</name>
    <name evidence="3" type="ORF">CH373_06370</name>
</gene>
<evidence type="ECO:0000259" key="1">
    <source>
        <dbReference type="Pfam" id="PF12680"/>
    </source>
</evidence>
<dbReference type="Gene3D" id="3.10.450.50">
    <property type="match status" value="1"/>
</dbReference>
<evidence type="ECO:0000313" key="2">
    <source>
        <dbReference type="EMBL" id="PJZ70885.1"/>
    </source>
</evidence>
<dbReference type="Proteomes" id="UP000231990">
    <property type="component" value="Unassembled WGS sequence"/>
</dbReference>
<evidence type="ECO:0000313" key="3">
    <source>
        <dbReference type="EMBL" id="PJZ73781.1"/>
    </source>
</evidence>
<dbReference type="InterPro" id="IPR037401">
    <property type="entry name" value="SnoaL-like"/>
</dbReference>
<organism evidence="3 5">
    <name type="scientific">Leptospira perolatii</name>
    <dbReference type="NCBI Taxonomy" id="2023191"/>
    <lineage>
        <taxon>Bacteria</taxon>
        <taxon>Pseudomonadati</taxon>
        <taxon>Spirochaetota</taxon>
        <taxon>Spirochaetia</taxon>
        <taxon>Leptospirales</taxon>
        <taxon>Leptospiraceae</taxon>
        <taxon>Leptospira</taxon>
    </lineage>
</organism>
<dbReference type="OrthoDB" id="333383at2"/>
<dbReference type="Pfam" id="PF12680">
    <property type="entry name" value="SnoaL_2"/>
    <property type="match status" value="1"/>
</dbReference>
<accession>A0A2M9ZP60</accession>
<dbReference type="InterPro" id="IPR032710">
    <property type="entry name" value="NTF2-like_dom_sf"/>
</dbReference>
<protein>
    <recommendedName>
        <fullName evidence="1">SnoaL-like domain-containing protein</fullName>
    </recommendedName>
</protein>